<accession>A0ABT2KDY4</accession>
<evidence type="ECO:0000313" key="2">
    <source>
        <dbReference type="Proteomes" id="UP001320702"/>
    </source>
</evidence>
<organism evidence="1 2">
    <name type="scientific">Paracoccus maritimus</name>
    <dbReference type="NCBI Taxonomy" id="2933292"/>
    <lineage>
        <taxon>Bacteria</taxon>
        <taxon>Pseudomonadati</taxon>
        <taxon>Pseudomonadota</taxon>
        <taxon>Alphaproteobacteria</taxon>
        <taxon>Rhodobacterales</taxon>
        <taxon>Paracoccaceae</taxon>
        <taxon>Paracoccus</taxon>
    </lineage>
</organism>
<dbReference type="Proteomes" id="UP001320702">
    <property type="component" value="Unassembled WGS sequence"/>
</dbReference>
<evidence type="ECO:0000313" key="1">
    <source>
        <dbReference type="EMBL" id="MCT4334750.1"/>
    </source>
</evidence>
<dbReference type="RefSeq" id="WP_260278629.1">
    <property type="nucleotide sequence ID" value="NZ_JANAVZ010000018.1"/>
</dbReference>
<sequence>MQKIVTPSGMVATFEGSAVYELSAHDPERHRLPVTVQIRGNVPREQLTRWDAFNALDLMIVTSQMAAEIRAFSDRDWPLRRARVFCQGVQLDKDFVVLIIDVHAPIGVLRATEADWTPDAAYPVRPEPRLEHDVALDKELLFPVLSDELVDHLRRAGFAFEARRYPLSRT</sequence>
<name>A0ABT2KDY4_9RHOB</name>
<reference evidence="1 2" key="1">
    <citation type="submission" date="2022-04" db="EMBL/GenBank/DDBJ databases">
        <title>Paracoccus sp. YLB-12 draft genome sequence.</title>
        <authorList>
            <person name="Yu L."/>
        </authorList>
    </citation>
    <scope>NUCLEOTIDE SEQUENCE [LARGE SCALE GENOMIC DNA]</scope>
    <source>
        <strain evidence="1 2">YLB-12</strain>
    </source>
</reference>
<proteinExistence type="predicted"/>
<protein>
    <submittedName>
        <fullName evidence="1">Uncharacterized protein</fullName>
    </submittedName>
</protein>
<keyword evidence="2" id="KW-1185">Reference proteome</keyword>
<dbReference type="EMBL" id="JANAVZ010000018">
    <property type="protein sequence ID" value="MCT4334750.1"/>
    <property type="molecule type" value="Genomic_DNA"/>
</dbReference>
<comment type="caution">
    <text evidence="1">The sequence shown here is derived from an EMBL/GenBank/DDBJ whole genome shotgun (WGS) entry which is preliminary data.</text>
</comment>
<gene>
    <name evidence="1" type="ORF">MU516_18040</name>
</gene>